<dbReference type="Pfam" id="PF04134">
    <property type="entry name" value="DCC1-like"/>
    <property type="match status" value="1"/>
</dbReference>
<gene>
    <name evidence="1" type="ORF">E3C22_09420</name>
</gene>
<dbReference type="RefSeq" id="WP_134761720.1">
    <property type="nucleotide sequence ID" value="NZ_SOZD01000002.1"/>
</dbReference>
<evidence type="ECO:0000313" key="1">
    <source>
        <dbReference type="EMBL" id="TFF25552.1"/>
    </source>
</evidence>
<comment type="caution">
    <text evidence="1">The sequence shown here is derived from an EMBL/GenBank/DDBJ whole genome shotgun (WGS) entry which is preliminary data.</text>
</comment>
<dbReference type="GO" id="GO:0015035">
    <property type="term" value="F:protein-disulfide reductase activity"/>
    <property type="evidence" value="ECO:0007669"/>
    <property type="project" value="InterPro"/>
</dbReference>
<dbReference type="PANTHER" id="PTHR33639:SF2">
    <property type="entry name" value="DUF393 DOMAIN-CONTAINING PROTEIN"/>
    <property type="match status" value="1"/>
</dbReference>
<dbReference type="EMBL" id="SOZD01000002">
    <property type="protein sequence ID" value="TFF25552.1"/>
    <property type="molecule type" value="Genomic_DNA"/>
</dbReference>
<dbReference type="PANTHER" id="PTHR33639">
    <property type="entry name" value="THIOL-DISULFIDE OXIDOREDUCTASE DCC"/>
    <property type="match status" value="1"/>
</dbReference>
<name>A0A4Y8RPI0_9HYPH</name>
<dbReference type="AlphaFoldDB" id="A0A4Y8RPI0"/>
<sequence>MKRETPWPDDGVILYDGVCVFCSGWVRFIAERDRAGRFRFTPIQSPYGAAMASALDIDPADPDTNAVVVDGLAYLRSDAALAILSRLPGWRWTRIGFLVPRLLRDRLYRLVAENRYRIFGKHEACALPPAGLKERVVTEL</sequence>
<dbReference type="OrthoDB" id="9785438at2"/>
<dbReference type="InterPro" id="IPR007263">
    <property type="entry name" value="DCC1-like"/>
</dbReference>
<keyword evidence="2" id="KW-1185">Reference proteome</keyword>
<accession>A0A4Y8RPI0</accession>
<protein>
    <submittedName>
        <fullName evidence="1">DUF393 domain-containing protein</fullName>
    </submittedName>
</protein>
<organism evidence="1 2">
    <name type="scientific">Jiella endophytica</name>
    <dbReference type="NCBI Taxonomy" id="2558362"/>
    <lineage>
        <taxon>Bacteria</taxon>
        <taxon>Pseudomonadati</taxon>
        <taxon>Pseudomonadota</taxon>
        <taxon>Alphaproteobacteria</taxon>
        <taxon>Hyphomicrobiales</taxon>
        <taxon>Aurantimonadaceae</taxon>
        <taxon>Jiella</taxon>
    </lineage>
</organism>
<proteinExistence type="predicted"/>
<dbReference type="Proteomes" id="UP000298179">
    <property type="component" value="Unassembled WGS sequence"/>
</dbReference>
<evidence type="ECO:0000313" key="2">
    <source>
        <dbReference type="Proteomes" id="UP000298179"/>
    </source>
</evidence>
<reference evidence="1 2" key="1">
    <citation type="submission" date="2019-03" db="EMBL/GenBank/DDBJ databases">
        <title>Jiella endophytica sp. nov., a novel endophytic bacterium isolated from root of Ficus microcarpa Linn. f.</title>
        <authorList>
            <person name="Tuo L."/>
        </authorList>
    </citation>
    <scope>NUCLEOTIDE SEQUENCE [LARGE SCALE GENOMIC DNA]</scope>
    <source>
        <strain evidence="1 2">CBS5Q-3</strain>
    </source>
</reference>
<dbReference type="InterPro" id="IPR052927">
    <property type="entry name" value="DCC_oxidoreductase"/>
</dbReference>